<dbReference type="InterPro" id="IPR037049">
    <property type="entry name" value="DUF1214_C_sf"/>
</dbReference>
<dbReference type="SUPFAM" id="SSF160935">
    <property type="entry name" value="VPA0735-like"/>
    <property type="match status" value="1"/>
</dbReference>
<sequence>MRSTRIAFISLTLIAALAGCDGASDRAKPQAAQAELAAAVSEPAAETAPASSATPPVVPDLASPDQWKKTTDGKIIVTPDNFVRAESDVYMAAQVKDGAFGNFKHTREPAPVDRQLIVRLNRDTIYSSGVFDLDAGPVSITLPNPDERFLSALVINQDHYNPQVFYGAGAHTLTKESVGTRYAMVGVRILADPNDPEDMRKANALQDAITVSQPGGPGKFEIPQWDPISQRKVREALIALSNTIPDLRYAAGADRNAVDPVRRIAAAASGWGLNPDKDAVYLNVFPEKNDGKTPYRLTVKDVPVDAFWSVTAYTADGYFNPNELNAYSINSITGNRGEDGAITIQFGGCANDTPNCLPVTSGWNYMVRLYRPRQEILDGSWSFPAAEPIG</sequence>
<feature type="region of interest" description="Disordered" evidence="1">
    <location>
        <begin position="43"/>
        <end position="66"/>
    </location>
</feature>
<proteinExistence type="predicted"/>
<dbReference type="EMBL" id="JARXRO010000016">
    <property type="protein sequence ID" value="MDH5834411.1"/>
    <property type="molecule type" value="Genomic_DNA"/>
</dbReference>
<keyword evidence="2" id="KW-0732">Signal</keyword>
<keyword evidence="6" id="KW-1185">Reference proteome</keyword>
<dbReference type="Gene3D" id="2.60.40.1610">
    <property type="entry name" value="Domain of unknown function DUF1254"/>
    <property type="match status" value="1"/>
</dbReference>
<dbReference type="Pfam" id="PF06742">
    <property type="entry name" value="DUF1214"/>
    <property type="match status" value="1"/>
</dbReference>
<dbReference type="RefSeq" id="WP_280578783.1">
    <property type="nucleotide sequence ID" value="NZ_JARXRO010000016.1"/>
</dbReference>
<dbReference type="Pfam" id="PF06863">
    <property type="entry name" value="DUF1254"/>
    <property type="match status" value="1"/>
</dbReference>
<protein>
    <submittedName>
        <fullName evidence="5">DUF1214 domain-containing protein</fullName>
    </submittedName>
</protein>
<dbReference type="PROSITE" id="PS51257">
    <property type="entry name" value="PROKAR_LIPOPROTEIN"/>
    <property type="match status" value="1"/>
</dbReference>
<evidence type="ECO:0000256" key="2">
    <source>
        <dbReference type="SAM" id="SignalP"/>
    </source>
</evidence>
<gene>
    <name evidence="5" type="ORF">QFW81_10805</name>
</gene>
<evidence type="ECO:0000313" key="5">
    <source>
        <dbReference type="EMBL" id="MDH5834411.1"/>
    </source>
</evidence>
<accession>A0ABT6JWT3</accession>
<name>A0ABT6JWT3_9GAMM</name>
<comment type="caution">
    <text evidence="5">The sequence shown here is derived from an EMBL/GenBank/DDBJ whole genome shotgun (WGS) entry which is preliminary data.</text>
</comment>
<reference evidence="5 6" key="1">
    <citation type="submission" date="2023-04" db="EMBL/GenBank/DDBJ databases">
        <title>Luteimonas sp. M1R5S59.</title>
        <authorList>
            <person name="Sun J.-Q."/>
        </authorList>
    </citation>
    <scope>NUCLEOTIDE SEQUENCE [LARGE SCALE GENOMIC DNA]</scope>
    <source>
        <strain evidence="5 6">M1R5S59</strain>
    </source>
</reference>
<dbReference type="PANTHER" id="PTHR36509">
    <property type="entry name" value="BLL3101 PROTEIN"/>
    <property type="match status" value="1"/>
</dbReference>
<feature type="domain" description="DUF1254" evidence="4">
    <location>
        <begin position="101"/>
        <end position="187"/>
    </location>
</feature>
<dbReference type="Gene3D" id="2.60.120.600">
    <property type="entry name" value="Domain of unknown function DUF1214, C-terminal domain"/>
    <property type="match status" value="1"/>
</dbReference>
<evidence type="ECO:0000313" key="6">
    <source>
        <dbReference type="Proteomes" id="UP001156873"/>
    </source>
</evidence>
<feature type="signal peptide" evidence="2">
    <location>
        <begin position="1"/>
        <end position="18"/>
    </location>
</feature>
<dbReference type="PANTHER" id="PTHR36509:SF2">
    <property type="entry name" value="BLL3101 PROTEIN"/>
    <property type="match status" value="1"/>
</dbReference>
<feature type="domain" description="DUF1214" evidence="3">
    <location>
        <begin position="289"/>
        <end position="374"/>
    </location>
</feature>
<dbReference type="Proteomes" id="UP001156873">
    <property type="component" value="Unassembled WGS sequence"/>
</dbReference>
<feature type="chain" id="PRO_5047020215" evidence="2">
    <location>
        <begin position="19"/>
        <end position="390"/>
    </location>
</feature>
<evidence type="ECO:0000256" key="1">
    <source>
        <dbReference type="SAM" id="MobiDB-lite"/>
    </source>
</evidence>
<dbReference type="InterPro" id="IPR037050">
    <property type="entry name" value="DUF1254_sf"/>
</dbReference>
<organism evidence="5 6">
    <name type="scientific">Luteimonas kalidii</name>
    <dbReference type="NCBI Taxonomy" id="3042025"/>
    <lineage>
        <taxon>Bacteria</taxon>
        <taxon>Pseudomonadati</taxon>
        <taxon>Pseudomonadota</taxon>
        <taxon>Gammaproteobacteria</taxon>
        <taxon>Lysobacterales</taxon>
        <taxon>Lysobacteraceae</taxon>
        <taxon>Luteimonas</taxon>
    </lineage>
</organism>
<evidence type="ECO:0000259" key="4">
    <source>
        <dbReference type="Pfam" id="PF06863"/>
    </source>
</evidence>
<dbReference type="InterPro" id="IPR010621">
    <property type="entry name" value="DUF1214"/>
</dbReference>
<dbReference type="InterPro" id="IPR010679">
    <property type="entry name" value="DUF1254"/>
</dbReference>
<feature type="compositionally biased region" description="Low complexity" evidence="1">
    <location>
        <begin position="43"/>
        <end position="55"/>
    </location>
</feature>
<evidence type="ECO:0000259" key="3">
    <source>
        <dbReference type="Pfam" id="PF06742"/>
    </source>
</evidence>